<accession>A0A6G1DCE5</accession>
<evidence type="ECO:0000313" key="5">
    <source>
        <dbReference type="EMBL" id="KAF0910318.1"/>
    </source>
</evidence>
<dbReference type="Proteomes" id="UP000479710">
    <property type="component" value="Unassembled WGS sequence"/>
</dbReference>
<dbReference type="GO" id="GO:0005509">
    <property type="term" value="F:calcium ion binding"/>
    <property type="evidence" value="ECO:0007669"/>
    <property type="project" value="InterPro"/>
</dbReference>
<evidence type="ECO:0000256" key="2">
    <source>
        <dbReference type="ARBA" id="ARBA00022737"/>
    </source>
</evidence>
<evidence type="ECO:0000313" key="6">
    <source>
        <dbReference type="Proteomes" id="UP000479710"/>
    </source>
</evidence>
<dbReference type="Gene3D" id="1.10.238.10">
    <property type="entry name" value="EF-hand"/>
    <property type="match status" value="3"/>
</dbReference>
<dbReference type="PROSITE" id="PS00018">
    <property type="entry name" value="EF_HAND_1"/>
    <property type="match status" value="4"/>
</dbReference>
<dbReference type="FunFam" id="1.10.238.10:FF:000178">
    <property type="entry name" value="Calmodulin-2 A"/>
    <property type="match status" value="1"/>
</dbReference>
<protein>
    <recommendedName>
        <fullName evidence="4">EF-hand domain-containing protein</fullName>
    </recommendedName>
</protein>
<comment type="caution">
    <text evidence="5">The sequence shown here is derived from an EMBL/GenBank/DDBJ whole genome shotgun (WGS) entry which is preliminary data.</text>
</comment>
<dbReference type="Pfam" id="PF13499">
    <property type="entry name" value="EF-hand_7"/>
    <property type="match status" value="2"/>
</dbReference>
<dbReference type="SMART" id="SM00054">
    <property type="entry name" value="EFh"/>
    <property type="match status" value="4"/>
</dbReference>
<dbReference type="InterPro" id="IPR050230">
    <property type="entry name" value="CALM/Myosin/TropC-like"/>
</dbReference>
<sequence length="149" mass="17002">MADRLTAEQIEQLKEVFALFDKNNDGIVTSQELGEVLSSLGQNHTEAELQNMIREVDADGNGVIDFHEFLNLMAHILKDPDSDKQLRETFQLFDKDGDGYISAAELREVMITLEKEITGQEIDEMMKEADLDGDGRISYEEFERLMLDK</sequence>
<feature type="domain" description="EF-hand" evidence="4">
    <location>
        <begin position="44"/>
        <end position="79"/>
    </location>
</feature>
<proteinExistence type="predicted"/>
<reference evidence="5 6" key="1">
    <citation type="submission" date="2019-11" db="EMBL/GenBank/DDBJ databases">
        <title>Whole genome sequence of Oryza granulata.</title>
        <authorList>
            <person name="Li W."/>
        </authorList>
    </citation>
    <scope>NUCLEOTIDE SEQUENCE [LARGE SCALE GENOMIC DNA]</scope>
    <source>
        <strain evidence="6">cv. Menghai</strain>
        <tissue evidence="5">Leaf</tissue>
    </source>
</reference>
<dbReference type="InterPro" id="IPR002048">
    <property type="entry name" value="EF_hand_dom"/>
</dbReference>
<keyword evidence="3" id="KW-0106">Calcium</keyword>
<dbReference type="AlphaFoldDB" id="A0A6G1DCE5"/>
<dbReference type="OrthoDB" id="26525at2759"/>
<dbReference type="InterPro" id="IPR018247">
    <property type="entry name" value="EF_Hand_1_Ca_BS"/>
</dbReference>
<organism evidence="5 6">
    <name type="scientific">Oryza meyeriana var. granulata</name>
    <dbReference type="NCBI Taxonomy" id="110450"/>
    <lineage>
        <taxon>Eukaryota</taxon>
        <taxon>Viridiplantae</taxon>
        <taxon>Streptophyta</taxon>
        <taxon>Embryophyta</taxon>
        <taxon>Tracheophyta</taxon>
        <taxon>Spermatophyta</taxon>
        <taxon>Magnoliopsida</taxon>
        <taxon>Liliopsida</taxon>
        <taxon>Poales</taxon>
        <taxon>Poaceae</taxon>
        <taxon>BOP clade</taxon>
        <taxon>Oryzoideae</taxon>
        <taxon>Oryzeae</taxon>
        <taxon>Oryzinae</taxon>
        <taxon>Oryza</taxon>
        <taxon>Oryza meyeriana</taxon>
    </lineage>
</organism>
<gene>
    <name evidence="5" type="ORF">E2562_001498</name>
</gene>
<comment type="function">
    <text evidence="1">Potential calcium sensor.</text>
</comment>
<feature type="domain" description="EF-hand" evidence="4">
    <location>
        <begin position="8"/>
        <end position="43"/>
    </location>
</feature>
<dbReference type="EMBL" id="SPHZ02000006">
    <property type="protein sequence ID" value="KAF0910318.1"/>
    <property type="molecule type" value="Genomic_DNA"/>
</dbReference>
<evidence type="ECO:0000259" key="4">
    <source>
        <dbReference type="PROSITE" id="PS50222"/>
    </source>
</evidence>
<dbReference type="PANTHER" id="PTHR23048:SF0">
    <property type="entry name" value="CALMODULIN LIKE 3"/>
    <property type="match status" value="1"/>
</dbReference>
<dbReference type="CDD" id="cd00051">
    <property type="entry name" value="EFh"/>
    <property type="match status" value="2"/>
</dbReference>
<keyword evidence="6" id="KW-1185">Reference proteome</keyword>
<dbReference type="GO" id="GO:0016460">
    <property type="term" value="C:myosin II complex"/>
    <property type="evidence" value="ECO:0007669"/>
    <property type="project" value="TreeGrafter"/>
</dbReference>
<dbReference type="InterPro" id="IPR011992">
    <property type="entry name" value="EF-hand-dom_pair"/>
</dbReference>
<feature type="domain" description="EF-hand" evidence="4">
    <location>
        <begin position="117"/>
        <end position="149"/>
    </location>
</feature>
<keyword evidence="2" id="KW-0677">Repeat</keyword>
<dbReference type="PROSITE" id="PS50222">
    <property type="entry name" value="EF_HAND_2"/>
    <property type="match status" value="4"/>
</dbReference>
<dbReference type="SUPFAM" id="SSF47473">
    <property type="entry name" value="EF-hand"/>
    <property type="match status" value="1"/>
</dbReference>
<evidence type="ECO:0000256" key="3">
    <source>
        <dbReference type="ARBA" id="ARBA00022837"/>
    </source>
</evidence>
<evidence type="ECO:0000256" key="1">
    <source>
        <dbReference type="ARBA" id="ARBA00003291"/>
    </source>
</evidence>
<name>A0A6G1DCE5_9ORYZ</name>
<feature type="domain" description="EF-hand" evidence="4">
    <location>
        <begin position="81"/>
        <end position="116"/>
    </location>
</feature>
<dbReference type="PANTHER" id="PTHR23048">
    <property type="entry name" value="MYOSIN LIGHT CHAIN 1, 3"/>
    <property type="match status" value="1"/>
</dbReference>